<dbReference type="RefSeq" id="WP_316761616.1">
    <property type="nucleotide sequence ID" value="NZ_BAABAK010000019.1"/>
</dbReference>
<sequence>MEKLLLSEQVKKFMDYAVDTLKAMDGAPDHNEQEKAEVLNRISILKEYLKDVERSYLENSPADTSAPVDPGYITEVGHS</sequence>
<organism evidence="2 3">
    <name type="scientific">Pedobacter ginsengiterrae</name>
    <dbReference type="NCBI Taxonomy" id="871696"/>
    <lineage>
        <taxon>Bacteria</taxon>
        <taxon>Pseudomonadati</taxon>
        <taxon>Bacteroidota</taxon>
        <taxon>Sphingobacteriia</taxon>
        <taxon>Sphingobacteriales</taxon>
        <taxon>Sphingobacteriaceae</taxon>
        <taxon>Pedobacter</taxon>
    </lineage>
</organism>
<evidence type="ECO:0000313" key="3">
    <source>
        <dbReference type="Proteomes" id="UP001501081"/>
    </source>
</evidence>
<name>A0ABP7QGR1_9SPHI</name>
<reference evidence="3" key="1">
    <citation type="journal article" date="2019" name="Int. J. Syst. Evol. Microbiol.">
        <title>The Global Catalogue of Microorganisms (GCM) 10K type strain sequencing project: providing services to taxonomists for standard genome sequencing and annotation.</title>
        <authorList>
            <consortium name="The Broad Institute Genomics Platform"/>
            <consortium name="The Broad Institute Genome Sequencing Center for Infectious Disease"/>
            <person name="Wu L."/>
            <person name="Ma J."/>
        </authorList>
    </citation>
    <scope>NUCLEOTIDE SEQUENCE [LARGE SCALE GENOMIC DNA]</scope>
    <source>
        <strain evidence="3">JCM 17338</strain>
    </source>
</reference>
<comment type="caution">
    <text evidence="2">The sequence shown here is derived from an EMBL/GenBank/DDBJ whole genome shotgun (WGS) entry which is preliminary data.</text>
</comment>
<feature type="region of interest" description="Disordered" evidence="1">
    <location>
        <begin position="57"/>
        <end position="79"/>
    </location>
</feature>
<protein>
    <submittedName>
        <fullName evidence="2">Uncharacterized protein</fullName>
    </submittedName>
</protein>
<evidence type="ECO:0000313" key="2">
    <source>
        <dbReference type="EMBL" id="GAA3980842.1"/>
    </source>
</evidence>
<gene>
    <name evidence="2" type="ORF">GCM10022246_36230</name>
</gene>
<proteinExistence type="predicted"/>
<evidence type="ECO:0000256" key="1">
    <source>
        <dbReference type="SAM" id="MobiDB-lite"/>
    </source>
</evidence>
<dbReference type="EMBL" id="BAABAK010000019">
    <property type="protein sequence ID" value="GAA3980842.1"/>
    <property type="molecule type" value="Genomic_DNA"/>
</dbReference>
<keyword evidence="3" id="KW-1185">Reference proteome</keyword>
<accession>A0ABP7QGR1</accession>
<dbReference type="Proteomes" id="UP001501081">
    <property type="component" value="Unassembled WGS sequence"/>
</dbReference>